<keyword evidence="1" id="KW-0175">Coiled coil</keyword>
<dbReference type="PANTHER" id="PTHR34482:SF36">
    <property type="entry name" value="RETROTRANSPOSON GAG DOMAIN-CONTAINING PROTEIN"/>
    <property type="match status" value="1"/>
</dbReference>
<dbReference type="InterPro" id="IPR043502">
    <property type="entry name" value="DNA/RNA_pol_sf"/>
</dbReference>
<protein>
    <submittedName>
        <fullName evidence="3">Gag-Pol polyprotein</fullName>
    </submittedName>
</protein>
<evidence type="ECO:0000313" key="4">
    <source>
        <dbReference type="Proteomes" id="UP000325315"/>
    </source>
</evidence>
<evidence type="ECO:0000313" key="3">
    <source>
        <dbReference type="EMBL" id="KAA3461365.1"/>
    </source>
</evidence>
<sequence>MTVSEYEREFIRLSKYASEWALTEANMCKRFEEELNEDIKLLIGILELREFVELGDQAHKAEELSKEKKQVEREARTFSKRFMGKSQSSVSKKSKKYHDRSTTFMGYSGKERGSQLSNLRSLSPSITSVGIVGNLKPKCKHCNKFYFGECCMRSGAYYRCGSLDHYLKDCPEILEKDTTLTLKLSNLGLRGRPSRHSSNMSGSRGVTKDSTVKSEARAPARTYVICAREDASTPNSFDRLKALLIEAPVLVQLESGKEFVIYNDASLNGLGCLKPREKNYQIHDIELAISVFALKIW</sequence>
<organism evidence="3 4">
    <name type="scientific">Gossypium australe</name>
    <dbReference type="NCBI Taxonomy" id="47621"/>
    <lineage>
        <taxon>Eukaryota</taxon>
        <taxon>Viridiplantae</taxon>
        <taxon>Streptophyta</taxon>
        <taxon>Embryophyta</taxon>
        <taxon>Tracheophyta</taxon>
        <taxon>Spermatophyta</taxon>
        <taxon>Magnoliopsida</taxon>
        <taxon>eudicotyledons</taxon>
        <taxon>Gunneridae</taxon>
        <taxon>Pentapetalae</taxon>
        <taxon>rosids</taxon>
        <taxon>malvids</taxon>
        <taxon>Malvales</taxon>
        <taxon>Malvaceae</taxon>
        <taxon>Malvoideae</taxon>
        <taxon>Gossypium</taxon>
    </lineage>
</organism>
<dbReference type="OrthoDB" id="10449764at2759"/>
<evidence type="ECO:0000256" key="2">
    <source>
        <dbReference type="SAM" id="MobiDB-lite"/>
    </source>
</evidence>
<dbReference type="Proteomes" id="UP000325315">
    <property type="component" value="Unassembled WGS sequence"/>
</dbReference>
<dbReference type="EMBL" id="SMMG02000009">
    <property type="protein sequence ID" value="KAA3461365.1"/>
    <property type="molecule type" value="Genomic_DNA"/>
</dbReference>
<dbReference type="PANTHER" id="PTHR34482">
    <property type="entry name" value="DNA DAMAGE-INDUCIBLE PROTEIN 1-LIKE"/>
    <property type="match status" value="1"/>
</dbReference>
<keyword evidence="4" id="KW-1185">Reference proteome</keyword>
<gene>
    <name evidence="3" type="ORF">EPI10_027939</name>
</gene>
<name>A0A5B6UZR8_9ROSI</name>
<comment type="caution">
    <text evidence="3">The sequence shown here is derived from an EMBL/GenBank/DDBJ whole genome shotgun (WGS) entry which is preliminary data.</text>
</comment>
<evidence type="ECO:0000256" key="1">
    <source>
        <dbReference type="SAM" id="Coils"/>
    </source>
</evidence>
<dbReference type="SUPFAM" id="SSF56672">
    <property type="entry name" value="DNA/RNA polymerases"/>
    <property type="match status" value="1"/>
</dbReference>
<feature type="region of interest" description="Disordered" evidence="2">
    <location>
        <begin position="191"/>
        <end position="214"/>
    </location>
</feature>
<proteinExistence type="predicted"/>
<reference evidence="4" key="1">
    <citation type="journal article" date="2019" name="Plant Biotechnol. J.">
        <title>Genome sequencing of the Australian wild diploid species Gossypium australe highlights disease resistance and delayed gland morphogenesis.</title>
        <authorList>
            <person name="Cai Y."/>
            <person name="Cai X."/>
            <person name="Wang Q."/>
            <person name="Wang P."/>
            <person name="Zhang Y."/>
            <person name="Cai C."/>
            <person name="Xu Y."/>
            <person name="Wang K."/>
            <person name="Zhou Z."/>
            <person name="Wang C."/>
            <person name="Geng S."/>
            <person name="Li B."/>
            <person name="Dong Q."/>
            <person name="Hou Y."/>
            <person name="Wang H."/>
            <person name="Ai P."/>
            <person name="Liu Z."/>
            <person name="Yi F."/>
            <person name="Sun M."/>
            <person name="An G."/>
            <person name="Cheng J."/>
            <person name="Zhang Y."/>
            <person name="Shi Q."/>
            <person name="Xie Y."/>
            <person name="Shi X."/>
            <person name="Chang Y."/>
            <person name="Huang F."/>
            <person name="Chen Y."/>
            <person name="Hong S."/>
            <person name="Mi L."/>
            <person name="Sun Q."/>
            <person name="Zhang L."/>
            <person name="Zhou B."/>
            <person name="Peng R."/>
            <person name="Zhang X."/>
            <person name="Liu F."/>
        </authorList>
    </citation>
    <scope>NUCLEOTIDE SEQUENCE [LARGE SCALE GENOMIC DNA]</scope>
    <source>
        <strain evidence="4">cv. PA1801</strain>
    </source>
</reference>
<dbReference type="AlphaFoldDB" id="A0A5B6UZR8"/>
<accession>A0A5B6UZR8</accession>
<feature type="coiled-coil region" evidence="1">
    <location>
        <begin position="54"/>
        <end position="81"/>
    </location>
</feature>